<evidence type="ECO:0000256" key="2">
    <source>
        <dbReference type="SAM" id="SignalP"/>
    </source>
</evidence>
<evidence type="ECO:0000313" key="3">
    <source>
        <dbReference type="EMBL" id="MBB4799155.1"/>
    </source>
</evidence>
<dbReference type="PROSITE" id="PS51257">
    <property type="entry name" value="PROKAR_LIPOPROTEIN"/>
    <property type="match status" value="1"/>
</dbReference>
<organism evidence="3 4">
    <name type="scientific">Brevundimonas bullata</name>
    <dbReference type="NCBI Taxonomy" id="13160"/>
    <lineage>
        <taxon>Bacteria</taxon>
        <taxon>Pseudomonadati</taxon>
        <taxon>Pseudomonadota</taxon>
        <taxon>Alphaproteobacteria</taxon>
        <taxon>Caulobacterales</taxon>
        <taxon>Caulobacteraceae</taxon>
        <taxon>Brevundimonas</taxon>
    </lineage>
</organism>
<keyword evidence="2" id="KW-0732">Signal</keyword>
<keyword evidence="4" id="KW-1185">Reference proteome</keyword>
<dbReference type="EMBL" id="JACHKY010000005">
    <property type="protein sequence ID" value="MBB4799155.1"/>
    <property type="molecule type" value="Genomic_DNA"/>
</dbReference>
<dbReference type="Proteomes" id="UP000539957">
    <property type="component" value="Unassembled WGS sequence"/>
</dbReference>
<feature type="signal peptide" evidence="2">
    <location>
        <begin position="1"/>
        <end position="17"/>
    </location>
</feature>
<gene>
    <name evidence="3" type="ORF">HNP32_002911</name>
</gene>
<reference evidence="3 4" key="1">
    <citation type="submission" date="2020-08" db="EMBL/GenBank/DDBJ databases">
        <title>Functional genomics of gut bacteria from endangered species of beetles.</title>
        <authorList>
            <person name="Carlos-Shanley C."/>
        </authorList>
    </citation>
    <scope>NUCLEOTIDE SEQUENCE [LARGE SCALE GENOMIC DNA]</scope>
    <source>
        <strain evidence="3 4">S00123</strain>
    </source>
</reference>
<accession>A0A7W7ISH5</accession>
<evidence type="ECO:0000256" key="1">
    <source>
        <dbReference type="SAM" id="MobiDB-lite"/>
    </source>
</evidence>
<dbReference type="AlphaFoldDB" id="A0A7W7ISH5"/>
<name>A0A7W7ISH5_9CAUL</name>
<feature type="chain" id="PRO_5030877234" description="Lipoprotein" evidence="2">
    <location>
        <begin position="18"/>
        <end position="153"/>
    </location>
</feature>
<sequence>MRLFLTNAAAVCIFLLAACDRDGGVNPPTEPAQPIQGPAPPAQKASGVGVTGTGPASFVGRWAAEADWCFNPRGDRVPIEITTTELRGYENRCEIKRITELSDGYEAALKCDAEGEARYERVRMTATAQTLAITWLDRSDRPVRLVRCMTPTG</sequence>
<feature type="region of interest" description="Disordered" evidence="1">
    <location>
        <begin position="27"/>
        <end position="49"/>
    </location>
</feature>
<proteinExistence type="predicted"/>
<comment type="caution">
    <text evidence="3">The sequence shown here is derived from an EMBL/GenBank/DDBJ whole genome shotgun (WGS) entry which is preliminary data.</text>
</comment>
<evidence type="ECO:0008006" key="5">
    <source>
        <dbReference type="Google" id="ProtNLM"/>
    </source>
</evidence>
<dbReference type="RefSeq" id="WP_184271900.1">
    <property type="nucleotide sequence ID" value="NZ_JACHKY010000005.1"/>
</dbReference>
<evidence type="ECO:0000313" key="4">
    <source>
        <dbReference type="Proteomes" id="UP000539957"/>
    </source>
</evidence>
<protein>
    <recommendedName>
        <fullName evidence="5">Lipoprotein</fullName>
    </recommendedName>
</protein>